<sequence>MLTYKGYTGHVAYDDESGIFHGEVLDTKDVITFQGTTVDGIETAFRESVDDYLEFCQERGEEPDKPFSGKLVLRMSPELHHKVFIKATKSGKSLNRWISDTLESA</sequence>
<dbReference type="InterPro" id="IPR008651">
    <property type="entry name" value="Uncharacterised_HicB"/>
</dbReference>
<protein>
    <submittedName>
        <fullName evidence="1">HicB family protein</fullName>
    </submittedName>
</protein>
<dbReference type="eggNOG" id="COG4226">
    <property type="taxonomic scope" value="Bacteria"/>
</dbReference>
<dbReference type="Pfam" id="PF05534">
    <property type="entry name" value="HicB"/>
    <property type="match status" value="1"/>
</dbReference>
<organism evidence="1 2">
    <name type="scientific">Chlorobium phaeobacteroides (strain DSM 266 / SMG 266 / 2430)</name>
    <dbReference type="NCBI Taxonomy" id="290317"/>
    <lineage>
        <taxon>Bacteria</taxon>
        <taxon>Pseudomonadati</taxon>
        <taxon>Chlorobiota</taxon>
        <taxon>Chlorobiia</taxon>
        <taxon>Chlorobiales</taxon>
        <taxon>Chlorobiaceae</taxon>
        <taxon>Chlorobium/Pelodictyon group</taxon>
        <taxon>Chlorobium</taxon>
    </lineage>
</organism>
<name>A1BIG7_CHLPD</name>
<dbReference type="SUPFAM" id="SSF143100">
    <property type="entry name" value="TTHA1013/TTHA0281-like"/>
    <property type="match status" value="1"/>
</dbReference>
<dbReference type="InterPro" id="IPR010985">
    <property type="entry name" value="Ribbon_hlx_hlx"/>
</dbReference>
<gene>
    <name evidence="1" type="ordered locus">Cpha266_2191</name>
</gene>
<proteinExistence type="predicted"/>
<reference evidence="1 2" key="1">
    <citation type="submission" date="2006-12" db="EMBL/GenBank/DDBJ databases">
        <title>Complete sequence of Chlorobium phaeobacteroides DSM 266.</title>
        <authorList>
            <consortium name="US DOE Joint Genome Institute"/>
            <person name="Copeland A."/>
            <person name="Lucas S."/>
            <person name="Lapidus A."/>
            <person name="Barry K."/>
            <person name="Detter J.C."/>
            <person name="Glavina del Rio T."/>
            <person name="Hammon N."/>
            <person name="Israni S."/>
            <person name="Pitluck S."/>
            <person name="Goltsman E."/>
            <person name="Schmutz J."/>
            <person name="Larimer F."/>
            <person name="Land M."/>
            <person name="Hauser L."/>
            <person name="Mikhailova N."/>
            <person name="Li T."/>
            <person name="Overmann J."/>
            <person name="Bryant D.A."/>
            <person name="Richardson P."/>
        </authorList>
    </citation>
    <scope>NUCLEOTIDE SEQUENCE [LARGE SCALE GENOMIC DNA]</scope>
    <source>
        <strain evidence="1 2">DSM 266</strain>
    </source>
</reference>
<dbReference type="InterPro" id="IPR035069">
    <property type="entry name" value="TTHA1013/TTHA0281-like"/>
</dbReference>
<dbReference type="HOGENOM" id="CLU_134927_1_1_10"/>
<dbReference type="EMBL" id="CP000492">
    <property type="protein sequence ID" value="ABL66194.1"/>
    <property type="molecule type" value="Genomic_DNA"/>
</dbReference>
<dbReference type="AlphaFoldDB" id="A1BIG7"/>
<dbReference type="KEGG" id="cph:Cpha266_2191"/>
<dbReference type="SUPFAM" id="SSF47598">
    <property type="entry name" value="Ribbon-helix-helix"/>
    <property type="match status" value="1"/>
</dbReference>
<dbReference type="RefSeq" id="WP_011745992.1">
    <property type="nucleotide sequence ID" value="NC_008639.1"/>
</dbReference>
<evidence type="ECO:0000313" key="1">
    <source>
        <dbReference type="EMBL" id="ABL66194.1"/>
    </source>
</evidence>
<keyword evidence="2" id="KW-1185">Reference proteome</keyword>
<accession>A1BIG7</accession>
<evidence type="ECO:0000313" key="2">
    <source>
        <dbReference type="Proteomes" id="UP000008701"/>
    </source>
</evidence>
<dbReference type="STRING" id="290317.Cpha266_2191"/>
<dbReference type="GO" id="GO:0006355">
    <property type="term" value="P:regulation of DNA-templated transcription"/>
    <property type="evidence" value="ECO:0007669"/>
    <property type="project" value="InterPro"/>
</dbReference>
<dbReference type="Proteomes" id="UP000008701">
    <property type="component" value="Chromosome"/>
</dbReference>